<dbReference type="Gene3D" id="3.40.50.150">
    <property type="entry name" value="Vaccinia Virus protein VP39"/>
    <property type="match status" value="1"/>
</dbReference>
<dbReference type="Proteomes" id="UP000663918">
    <property type="component" value="Chromosome"/>
</dbReference>
<reference evidence="7" key="1">
    <citation type="submission" date="2020-09" db="EMBL/GenBank/DDBJ databases">
        <title>Brevundimonas sp. LVF2 isolated from a puddle in Goettingen, Germany.</title>
        <authorList>
            <person name="Friedrich I."/>
            <person name="Klassen A."/>
            <person name="Hannes N."/>
            <person name="Schneider D."/>
            <person name="Hertel R."/>
            <person name="Daniel R."/>
        </authorList>
    </citation>
    <scope>NUCLEOTIDE SEQUENCE</scope>
    <source>
        <strain evidence="7">LVF2</strain>
    </source>
</reference>
<protein>
    <submittedName>
        <fullName evidence="7">Class I SAM-dependent methyltransferase</fullName>
    </submittedName>
</protein>
<dbReference type="InterPro" id="IPR003333">
    <property type="entry name" value="CMAS"/>
</dbReference>
<evidence type="ECO:0000313" key="7">
    <source>
        <dbReference type="EMBL" id="QTC91843.1"/>
    </source>
</evidence>
<evidence type="ECO:0000256" key="2">
    <source>
        <dbReference type="ARBA" id="ARBA00022603"/>
    </source>
</evidence>
<gene>
    <name evidence="7" type="ORF">IFJ75_02625</name>
</gene>
<evidence type="ECO:0000256" key="1">
    <source>
        <dbReference type="ARBA" id="ARBA00010815"/>
    </source>
</evidence>
<proteinExistence type="inferred from homology"/>
<dbReference type="PIRSF" id="PIRSF003085">
    <property type="entry name" value="CMAS"/>
    <property type="match status" value="1"/>
</dbReference>
<evidence type="ECO:0000256" key="4">
    <source>
        <dbReference type="ARBA" id="ARBA00022691"/>
    </source>
</evidence>
<dbReference type="RefSeq" id="WP_207871018.1">
    <property type="nucleotide sequence ID" value="NZ_CP062222.1"/>
</dbReference>
<evidence type="ECO:0000313" key="8">
    <source>
        <dbReference type="Proteomes" id="UP000663918"/>
    </source>
</evidence>
<dbReference type="GO" id="GO:0008610">
    <property type="term" value="P:lipid biosynthetic process"/>
    <property type="evidence" value="ECO:0007669"/>
    <property type="project" value="InterPro"/>
</dbReference>
<sequence length="405" mass="45214">MTAPTVHDSLDVRAIHAPRPGRLLLWVLGKVGQDWKGRGLVIQAPDRQEYRFGPPSPDPARLIVHDWKMMGRALAAGDIGLAEGYMAGEWDTPDLAALLAVFADNFERLDQFASGNVVGRAINWVVHRMGKLNTRRGSKKNIIAHYDLGNAFYERWLDPSMTYSSALWTRPDQSLEAAQREKYAALASSIDLKPEHTVLEIGCGWGGFAEYAAGEIGCRVVGLTLSPSQQAYAVERMVKAGLSDKVEIRLQDYRDVTETFDRVVSIEMFEAVGEKWWPTYFDVVRSRLKPGGQAGLQIITICDDLFAGYRGRVDFIQKYVFPGGMLPSEAVLKDVIEPHGLTIGAVTRFGQDYARTLHLWARRFREADSGMNTVFDRQWLFYLAYCEAGFATGRTNVVQLSLSAA</sequence>
<dbReference type="SUPFAM" id="SSF53335">
    <property type="entry name" value="S-adenosyl-L-methionine-dependent methyltransferases"/>
    <property type="match status" value="1"/>
</dbReference>
<feature type="active site" evidence="6">
    <location>
        <position position="386"/>
    </location>
</feature>
<keyword evidence="5" id="KW-0443">Lipid metabolism</keyword>
<comment type="similarity">
    <text evidence="1">Belongs to the CFA/CMAS family.</text>
</comment>
<evidence type="ECO:0000256" key="6">
    <source>
        <dbReference type="PIRSR" id="PIRSR003085-1"/>
    </source>
</evidence>
<name>A0A975C107_9CAUL</name>
<evidence type="ECO:0000256" key="3">
    <source>
        <dbReference type="ARBA" id="ARBA00022679"/>
    </source>
</evidence>
<dbReference type="InterPro" id="IPR029063">
    <property type="entry name" value="SAM-dependent_MTases_sf"/>
</dbReference>
<keyword evidence="3" id="KW-0808">Transferase</keyword>
<organism evidence="7 8">
    <name type="scientific">Brevundimonas goettingensis</name>
    <dbReference type="NCBI Taxonomy" id="2774190"/>
    <lineage>
        <taxon>Bacteria</taxon>
        <taxon>Pseudomonadati</taxon>
        <taxon>Pseudomonadota</taxon>
        <taxon>Alphaproteobacteria</taxon>
        <taxon>Caulobacterales</taxon>
        <taxon>Caulobacteraceae</taxon>
        <taxon>Brevundimonas</taxon>
    </lineage>
</organism>
<dbReference type="PANTHER" id="PTHR43667:SF2">
    <property type="entry name" value="FATTY ACID C-METHYL TRANSFERASE"/>
    <property type="match status" value="1"/>
</dbReference>
<dbReference type="Pfam" id="PF02353">
    <property type="entry name" value="CMAS"/>
    <property type="match status" value="1"/>
</dbReference>
<accession>A0A975C107</accession>
<dbReference type="PANTHER" id="PTHR43667">
    <property type="entry name" value="CYCLOPROPANE-FATTY-ACYL-PHOSPHOLIPID SYNTHASE"/>
    <property type="match status" value="1"/>
</dbReference>
<dbReference type="GO" id="GO:0032259">
    <property type="term" value="P:methylation"/>
    <property type="evidence" value="ECO:0007669"/>
    <property type="project" value="UniProtKB-KW"/>
</dbReference>
<dbReference type="AlphaFoldDB" id="A0A975C107"/>
<dbReference type="KEGG" id="bgoe:IFJ75_02625"/>
<dbReference type="InterPro" id="IPR050723">
    <property type="entry name" value="CFA/CMAS"/>
</dbReference>
<dbReference type="EMBL" id="CP062222">
    <property type="protein sequence ID" value="QTC91843.1"/>
    <property type="molecule type" value="Genomic_DNA"/>
</dbReference>
<dbReference type="CDD" id="cd02440">
    <property type="entry name" value="AdoMet_MTases"/>
    <property type="match status" value="1"/>
</dbReference>
<keyword evidence="4" id="KW-0949">S-adenosyl-L-methionine</keyword>
<keyword evidence="8" id="KW-1185">Reference proteome</keyword>
<keyword evidence="2 7" id="KW-0489">Methyltransferase</keyword>
<evidence type="ECO:0000256" key="5">
    <source>
        <dbReference type="ARBA" id="ARBA00023098"/>
    </source>
</evidence>
<dbReference type="GO" id="GO:0008168">
    <property type="term" value="F:methyltransferase activity"/>
    <property type="evidence" value="ECO:0007669"/>
    <property type="project" value="UniProtKB-KW"/>
</dbReference>